<evidence type="ECO:0000256" key="1">
    <source>
        <dbReference type="SAM" id="MobiDB-lite"/>
    </source>
</evidence>
<sequence>MDRSGNIWCKGSSKNNGGWPVYLLLDKHQSSEKINDSQETNKIPIQTSKSTVNLDNALGGKSYVSSRSVNNLFEIKTSETPSESEEDFVWSINDRFHDNQTKDSGNPTEVRLGEPAHASTGIC</sequence>
<proteinExistence type="predicted"/>
<name>A0A9N9BIU4_9GLOM</name>
<feature type="region of interest" description="Disordered" evidence="1">
    <location>
        <begin position="98"/>
        <end position="123"/>
    </location>
</feature>
<reference evidence="2" key="1">
    <citation type="submission" date="2021-06" db="EMBL/GenBank/DDBJ databases">
        <authorList>
            <person name="Kallberg Y."/>
            <person name="Tangrot J."/>
            <person name="Rosling A."/>
        </authorList>
    </citation>
    <scope>NUCLEOTIDE SEQUENCE</scope>
    <source>
        <strain evidence="2">UK204</strain>
    </source>
</reference>
<comment type="caution">
    <text evidence="2">The sequence shown here is derived from an EMBL/GenBank/DDBJ whole genome shotgun (WGS) entry which is preliminary data.</text>
</comment>
<keyword evidence="3" id="KW-1185">Reference proteome</keyword>
<dbReference type="AlphaFoldDB" id="A0A9N9BIU4"/>
<evidence type="ECO:0000313" key="3">
    <source>
        <dbReference type="Proteomes" id="UP000789570"/>
    </source>
</evidence>
<dbReference type="Proteomes" id="UP000789570">
    <property type="component" value="Unassembled WGS sequence"/>
</dbReference>
<protein>
    <submittedName>
        <fullName evidence="2">7365_t:CDS:1</fullName>
    </submittedName>
</protein>
<gene>
    <name evidence="2" type="ORF">FCALED_LOCUS6912</name>
</gene>
<organism evidence="2 3">
    <name type="scientific">Funneliformis caledonium</name>
    <dbReference type="NCBI Taxonomy" id="1117310"/>
    <lineage>
        <taxon>Eukaryota</taxon>
        <taxon>Fungi</taxon>
        <taxon>Fungi incertae sedis</taxon>
        <taxon>Mucoromycota</taxon>
        <taxon>Glomeromycotina</taxon>
        <taxon>Glomeromycetes</taxon>
        <taxon>Glomerales</taxon>
        <taxon>Glomeraceae</taxon>
        <taxon>Funneliformis</taxon>
    </lineage>
</organism>
<dbReference type="OrthoDB" id="2345161at2759"/>
<accession>A0A9N9BIU4</accession>
<dbReference type="EMBL" id="CAJVPQ010001733">
    <property type="protein sequence ID" value="CAG8567259.1"/>
    <property type="molecule type" value="Genomic_DNA"/>
</dbReference>
<evidence type="ECO:0000313" key="2">
    <source>
        <dbReference type="EMBL" id="CAG8567259.1"/>
    </source>
</evidence>